<reference evidence="3 5" key="2">
    <citation type="submission" date="2019-06" db="EMBL/GenBank/DDBJ databases">
        <title>Complete genome of Dickeya zeae PL65.</title>
        <authorList>
            <person name="Boluk G."/>
            <person name="Arif M."/>
        </authorList>
    </citation>
    <scope>NUCLEOTIDE SEQUENCE [LARGE SCALE GENOMIC DNA]</scope>
    <source>
        <strain evidence="3 5">PL65</strain>
    </source>
</reference>
<protein>
    <submittedName>
        <fullName evidence="2">YjbF family lipoprotein</fullName>
    </submittedName>
</protein>
<dbReference type="EMBL" id="CP033622">
    <property type="protein sequence ID" value="QIZ51875.1"/>
    <property type="molecule type" value="Genomic_DNA"/>
</dbReference>
<keyword evidence="2" id="KW-0449">Lipoprotein</keyword>
<dbReference type="AlphaFoldDB" id="A0AAE7CZY8"/>
<keyword evidence="5" id="KW-1185">Reference proteome</keyword>
<dbReference type="EMBL" id="CP040817">
    <property type="protein sequence ID" value="QYM91732.1"/>
    <property type="molecule type" value="Genomic_DNA"/>
</dbReference>
<keyword evidence="1" id="KW-0812">Transmembrane</keyword>
<dbReference type="Proteomes" id="UP000500801">
    <property type="component" value="Chromosome"/>
</dbReference>
<dbReference type="Proteomes" id="UP000824976">
    <property type="component" value="Chromosome"/>
</dbReference>
<dbReference type="Gene3D" id="2.40.360.10">
    <property type="entry name" value="YmcC-like"/>
    <property type="match status" value="1"/>
</dbReference>
<keyword evidence="1" id="KW-1133">Transmembrane helix</keyword>
<feature type="transmembrane region" description="Helical" evidence="1">
    <location>
        <begin position="19"/>
        <end position="37"/>
    </location>
</feature>
<evidence type="ECO:0000256" key="1">
    <source>
        <dbReference type="SAM" id="Phobius"/>
    </source>
</evidence>
<evidence type="ECO:0000313" key="5">
    <source>
        <dbReference type="Proteomes" id="UP000824976"/>
    </source>
</evidence>
<reference evidence="2 4" key="1">
    <citation type="submission" date="2018-11" db="EMBL/GenBank/DDBJ databases">
        <title>Complete genome sequence of Dickeya zeae strain CE1 infecting Canna edulis Ker-Gawl. in China.</title>
        <authorList>
            <person name="Zhang J."/>
            <person name="Lin B."/>
            <person name="Shen H."/>
            <person name="Jiang S."/>
            <person name="Pu X."/>
            <person name="Sun D."/>
        </authorList>
    </citation>
    <scope>NUCLEOTIDE SEQUENCE [LARGE SCALE GENOMIC DNA]</scope>
    <source>
        <strain evidence="2 4">CE1</strain>
    </source>
</reference>
<name>A0AAE7CZY8_9GAMM</name>
<organism evidence="2 4">
    <name type="scientific">Dickeya zeae</name>
    <dbReference type="NCBI Taxonomy" id="204042"/>
    <lineage>
        <taxon>Bacteria</taxon>
        <taxon>Pseudomonadati</taxon>
        <taxon>Pseudomonadota</taxon>
        <taxon>Gammaproteobacteria</taxon>
        <taxon>Enterobacterales</taxon>
        <taxon>Pectobacteriaceae</taxon>
        <taxon>Dickeya</taxon>
    </lineage>
</organism>
<dbReference type="InterPro" id="IPR023373">
    <property type="entry name" value="YmcC_sf"/>
</dbReference>
<keyword evidence="1" id="KW-0472">Membrane</keyword>
<evidence type="ECO:0000313" key="3">
    <source>
        <dbReference type="EMBL" id="QYM91732.1"/>
    </source>
</evidence>
<dbReference type="SUPFAM" id="SSF159270">
    <property type="entry name" value="YmcC-like"/>
    <property type="match status" value="1"/>
</dbReference>
<accession>A0AAE7CZY8</accession>
<gene>
    <name evidence="2" type="ORF">DWG24_14545</name>
    <name evidence="3" type="ORF">FGI21_07535</name>
</gene>
<sequence>MAFFLLQDVQARTRTMKRILELTLFRILVMFCFIPGLTGCSQQISQLGRDFRLALWGREDVSMTPQQVAQLPYASAYLKVGKAPRAFVVLAFVDNQQLQWVTEDKNSVTTRFGRLVKTQGWGEDIRYVTELDSDPLSLGLLKPGTPKNWHAVVSWSQVLRGGYDLQSVFENKGLETLTILNTPRQTVRFDEQVTVPALGKHYTNQYWLDPASGQVIQSYQYMGPNMAQVQFTVLKPYNK</sequence>
<evidence type="ECO:0000313" key="2">
    <source>
        <dbReference type="EMBL" id="QIZ51875.1"/>
    </source>
</evidence>
<proteinExistence type="predicted"/>
<dbReference type="Pfam" id="PF11102">
    <property type="entry name" value="YjbF"/>
    <property type="match status" value="1"/>
</dbReference>
<dbReference type="InterPro" id="IPR021308">
    <property type="entry name" value="GfcB"/>
</dbReference>
<evidence type="ECO:0000313" key="4">
    <source>
        <dbReference type="Proteomes" id="UP000500801"/>
    </source>
</evidence>